<evidence type="ECO:0000313" key="2">
    <source>
        <dbReference type="EMBL" id="PSI01951.1"/>
    </source>
</evidence>
<proteinExistence type="predicted"/>
<evidence type="ECO:0008006" key="4">
    <source>
        <dbReference type="Google" id="ProtNLM"/>
    </source>
</evidence>
<sequence length="154" mass="16091">MNAARAFMAVSLGLLLAPESMQMVAWAAPAADLRVLRTGGAVQLLLDGMGPNAEVRIGQKGMGLEVEITTSKEVQLANGIRQLALPEVGFASVVLEGSGNRFVLSVAPVQGRQVPTPVVSDDGLSLRLSFAAQQLPQRVSGSYDLRTPGQVPVA</sequence>
<organism evidence="2 3">
    <name type="scientific">Synechococcus lacustris str. Tous</name>
    <dbReference type="NCBI Taxonomy" id="1910958"/>
    <lineage>
        <taxon>Bacteria</taxon>
        <taxon>Bacillati</taxon>
        <taxon>Cyanobacteriota</taxon>
        <taxon>Cyanophyceae</taxon>
        <taxon>Synechococcales</taxon>
        <taxon>Synechococcaceae</taxon>
        <taxon>Synechococcus</taxon>
    </lineage>
</organism>
<reference evidence="3" key="1">
    <citation type="submission" date="2018-03" db="EMBL/GenBank/DDBJ databases">
        <title>Ecological and genomic features of two cosmopolitan and abundant freshwater picocyanobacteria.</title>
        <authorList>
            <person name="Cabello-Yeves P.J."/>
            <person name="Picazo A."/>
            <person name="Camacho A."/>
            <person name="Callieri C."/>
            <person name="Rosselli R."/>
            <person name="Roda-Garcia J."/>
            <person name="Coutinho F.H."/>
            <person name="Rodriguez-Valera F."/>
        </authorList>
    </citation>
    <scope>NUCLEOTIDE SEQUENCE [LARGE SCALE GENOMIC DNA]</scope>
    <source>
        <strain evidence="3">Tous</strain>
    </source>
</reference>
<name>A0A2P7EFC6_9SYNE</name>
<protein>
    <recommendedName>
        <fullName evidence="4">N-acetylmuramoyl-L-alanine amidase</fullName>
    </recommendedName>
</protein>
<comment type="caution">
    <text evidence="2">The sequence shown here is derived from an EMBL/GenBank/DDBJ whole genome shotgun (WGS) entry which is preliminary data.</text>
</comment>
<dbReference type="Proteomes" id="UP000240206">
    <property type="component" value="Unassembled WGS sequence"/>
</dbReference>
<keyword evidence="1" id="KW-0732">Signal</keyword>
<feature type="non-terminal residue" evidence="2">
    <location>
        <position position="154"/>
    </location>
</feature>
<dbReference type="AlphaFoldDB" id="A0A2P7EFC6"/>
<dbReference type="EMBL" id="PXVC01000015">
    <property type="protein sequence ID" value="PSI01951.1"/>
    <property type="molecule type" value="Genomic_DNA"/>
</dbReference>
<feature type="signal peptide" evidence="1">
    <location>
        <begin position="1"/>
        <end position="27"/>
    </location>
</feature>
<feature type="chain" id="PRO_5015135750" description="N-acetylmuramoyl-L-alanine amidase" evidence="1">
    <location>
        <begin position="28"/>
        <end position="154"/>
    </location>
</feature>
<keyword evidence="3" id="KW-1185">Reference proteome</keyword>
<evidence type="ECO:0000256" key="1">
    <source>
        <dbReference type="SAM" id="SignalP"/>
    </source>
</evidence>
<evidence type="ECO:0000313" key="3">
    <source>
        <dbReference type="Proteomes" id="UP000240206"/>
    </source>
</evidence>
<accession>A0A2P7EFC6</accession>
<gene>
    <name evidence="2" type="ORF">C7K08_05070</name>
</gene>